<reference evidence="3 4" key="1">
    <citation type="submission" date="2024-11" db="EMBL/GenBank/DDBJ databases">
        <title>The Natural Products Discovery Center: Release of the First 8490 Sequenced Strains for Exploring Actinobacteria Biosynthetic Diversity.</title>
        <authorList>
            <person name="Kalkreuter E."/>
            <person name="Kautsar S.A."/>
            <person name="Yang D."/>
            <person name="Bader C.D."/>
            <person name="Teijaro C.N."/>
            <person name="Fluegel L."/>
            <person name="Davis C.M."/>
            <person name="Simpson J.R."/>
            <person name="Lauterbach L."/>
            <person name="Steele A.D."/>
            <person name="Gui C."/>
            <person name="Meng S."/>
            <person name="Li G."/>
            <person name="Viehrig K."/>
            <person name="Ye F."/>
            <person name="Su P."/>
            <person name="Kiefer A.F."/>
            <person name="Nichols A."/>
            <person name="Cepeda A.J."/>
            <person name="Yan W."/>
            <person name="Fan B."/>
            <person name="Jiang Y."/>
            <person name="Adhikari A."/>
            <person name="Zheng C.-J."/>
            <person name="Schuster L."/>
            <person name="Cowan T.M."/>
            <person name="Smanski M.J."/>
            <person name="Chevrette M.G."/>
            <person name="De Carvalho L.P.S."/>
            <person name="Shen B."/>
        </authorList>
    </citation>
    <scope>NUCLEOTIDE SEQUENCE [LARGE SCALE GENOMIC DNA]</scope>
    <source>
        <strain evidence="3 4">NPDC020863</strain>
    </source>
</reference>
<feature type="compositionally biased region" description="Low complexity" evidence="2">
    <location>
        <begin position="55"/>
        <end position="84"/>
    </location>
</feature>
<protein>
    <submittedName>
        <fullName evidence="3">SDR family NAD(P)-dependent oxidoreductase</fullName>
    </submittedName>
</protein>
<evidence type="ECO:0000313" key="3">
    <source>
        <dbReference type="EMBL" id="MFK4271132.1"/>
    </source>
</evidence>
<evidence type="ECO:0000313" key="4">
    <source>
        <dbReference type="Proteomes" id="UP001620295"/>
    </source>
</evidence>
<evidence type="ECO:0000256" key="1">
    <source>
        <dbReference type="ARBA" id="ARBA00023002"/>
    </source>
</evidence>
<evidence type="ECO:0000256" key="2">
    <source>
        <dbReference type="SAM" id="MobiDB-lite"/>
    </source>
</evidence>
<gene>
    <name evidence="3" type="ORF">ACI2L5_40355</name>
</gene>
<dbReference type="SUPFAM" id="SSF51735">
    <property type="entry name" value="NAD(P)-binding Rossmann-fold domains"/>
    <property type="match status" value="1"/>
</dbReference>
<name>A0ABW8LYX6_9ACTN</name>
<dbReference type="InterPro" id="IPR002347">
    <property type="entry name" value="SDR_fam"/>
</dbReference>
<organism evidence="3 4">
    <name type="scientific">Streptomyces milbemycinicus</name>
    <dbReference type="NCBI Taxonomy" id="476552"/>
    <lineage>
        <taxon>Bacteria</taxon>
        <taxon>Bacillati</taxon>
        <taxon>Actinomycetota</taxon>
        <taxon>Actinomycetes</taxon>
        <taxon>Kitasatosporales</taxon>
        <taxon>Streptomycetaceae</taxon>
        <taxon>Streptomyces</taxon>
    </lineage>
</organism>
<keyword evidence="4" id="KW-1185">Reference proteome</keyword>
<dbReference type="InterPro" id="IPR036291">
    <property type="entry name" value="NAD(P)-bd_dom_sf"/>
</dbReference>
<dbReference type="PANTHER" id="PTHR43157:SF31">
    <property type="entry name" value="PHOSPHATIDYLINOSITOL-GLYCAN BIOSYNTHESIS CLASS F PROTEIN"/>
    <property type="match status" value="1"/>
</dbReference>
<sequence length="329" mass="35117">MQTVVITGGTDGLGKGLALHYLRQGARVIAVGSTPAKGEAFLTEAVEAVEAAQEAGAAGTNRAADTARTAEATGITEATETTETTETDRSTSRATFLRADLTSVRATRDLITTLEGLSPAVDKLILCAQRYRLFGPRTTTREGFEHSFALAYLSRFVLSHGLRRLLEAAPRPVIMNVGTPGVPLGRIHWDDPQLARHDRRDSRYSGTKATLQSFRANDLLGVAFAALYPHTPVRYIGYNPGIVSTGMPAHLPGPLRPLAKAAFAVCATSVAKAVTPMTGLLDDPPGDPFTAYRTKRRLALKGRAFDPDAALRLHHLTRDLLDAAVPGAA</sequence>
<dbReference type="Proteomes" id="UP001620295">
    <property type="component" value="Unassembled WGS sequence"/>
</dbReference>
<proteinExistence type="predicted"/>
<feature type="region of interest" description="Disordered" evidence="2">
    <location>
        <begin position="55"/>
        <end position="92"/>
    </location>
</feature>
<accession>A0ABW8LYX6</accession>
<dbReference type="EMBL" id="JBJDQH010000016">
    <property type="protein sequence ID" value="MFK4271132.1"/>
    <property type="molecule type" value="Genomic_DNA"/>
</dbReference>
<dbReference type="Gene3D" id="3.40.50.720">
    <property type="entry name" value="NAD(P)-binding Rossmann-like Domain"/>
    <property type="match status" value="1"/>
</dbReference>
<dbReference type="RefSeq" id="WP_404748253.1">
    <property type="nucleotide sequence ID" value="NZ_JBJDQH010000016.1"/>
</dbReference>
<dbReference type="Pfam" id="PF00106">
    <property type="entry name" value="adh_short"/>
    <property type="match status" value="1"/>
</dbReference>
<comment type="caution">
    <text evidence="3">The sequence shown here is derived from an EMBL/GenBank/DDBJ whole genome shotgun (WGS) entry which is preliminary data.</text>
</comment>
<dbReference type="PANTHER" id="PTHR43157">
    <property type="entry name" value="PHOSPHATIDYLINOSITOL-GLYCAN BIOSYNTHESIS CLASS F PROTEIN-RELATED"/>
    <property type="match status" value="1"/>
</dbReference>
<keyword evidence="1" id="KW-0560">Oxidoreductase</keyword>